<dbReference type="AlphaFoldDB" id="A0A6G3WRD1"/>
<dbReference type="Gene3D" id="3.30.559.30">
    <property type="entry name" value="Nonribosomal peptide synthetase, condensation domain"/>
    <property type="match status" value="1"/>
</dbReference>
<comment type="caution">
    <text evidence="1">The sequence shown here is derived from an EMBL/GenBank/DDBJ whole genome shotgun (WGS) entry which is preliminary data.</text>
</comment>
<dbReference type="EMBL" id="JAAGMN010001625">
    <property type="protein sequence ID" value="NEE07850.1"/>
    <property type="molecule type" value="Genomic_DNA"/>
</dbReference>
<reference evidence="1" key="1">
    <citation type="submission" date="2020-01" db="EMBL/GenBank/DDBJ databases">
        <title>Insect and environment-associated Actinomycetes.</title>
        <authorList>
            <person name="Currrie C."/>
            <person name="Chevrette M."/>
            <person name="Carlson C."/>
            <person name="Stubbendieck R."/>
            <person name="Wendt-Pienkowski E."/>
        </authorList>
    </citation>
    <scope>NUCLEOTIDE SEQUENCE</scope>
    <source>
        <strain evidence="1">SID7499</strain>
    </source>
</reference>
<accession>A0A6G3WRD1</accession>
<feature type="non-terminal residue" evidence="1">
    <location>
        <position position="79"/>
    </location>
</feature>
<organism evidence="1">
    <name type="scientific">Streptomyces sp. SID7499</name>
    <dbReference type="NCBI Taxonomy" id="2706086"/>
    <lineage>
        <taxon>Bacteria</taxon>
        <taxon>Bacillati</taxon>
        <taxon>Actinomycetota</taxon>
        <taxon>Actinomycetes</taxon>
        <taxon>Kitasatosporales</taxon>
        <taxon>Streptomycetaceae</taxon>
        <taxon>Streptomyces</taxon>
    </lineage>
</organism>
<dbReference type="SUPFAM" id="SSF52777">
    <property type="entry name" value="CoA-dependent acyltransferases"/>
    <property type="match status" value="1"/>
</dbReference>
<name>A0A6G3WRD1_9ACTN</name>
<feature type="non-terminal residue" evidence="1">
    <location>
        <position position="1"/>
    </location>
</feature>
<sequence length="79" mass="8523">VLGDSDPLLTREPLNPKRDITATARTLSLVLPTELTAPLLTTVPAAFHARVNDVLLTAFGAAVARWRQTHERGDHSGVL</sequence>
<proteinExistence type="predicted"/>
<gene>
    <name evidence="1" type="ORF">G3M58_15490</name>
</gene>
<protein>
    <submittedName>
        <fullName evidence="1">Uncharacterized protein</fullName>
    </submittedName>
</protein>
<evidence type="ECO:0000313" key="1">
    <source>
        <dbReference type="EMBL" id="NEE07850.1"/>
    </source>
</evidence>